<keyword evidence="2" id="KW-1185">Reference proteome</keyword>
<dbReference type="AlphaFoldDB" id="A0A7W9CGU8"/>
<accession>A0A7W9CGU8</accession>
<dbReference type="Proteomes" id="UP000545037">
    <property type="component" value="Unassembled WGS sequence"/>
</dbReference>
<protein>
    <recommendedName>
        <fullName evidence="3">SPOR domain-containing protein</fullName>
    </recommendedName>
</protein>
<sequence>MLRPALVCLLALSGTGCTMVEGDPHRFEKLAQGIADIPVDGRGSLQRSSAEAGLRPAVRVELLDPHDLWDARDGFIEETVNRAAPAVVETAAPIVVKAVTERAGASLFDDAGRTDGLRSALIPENRHRTIQLGAYSSESAARAAWRGFSSGEASHVLEDLQPRYEQAQVSGRALVRLKVSAPVDRVGDICQSTRIDAPWCAPVA</sequence>
<gene>
    <name evidence="1" type="ORF">GGR13_000988</name>
</gene>
<organism evidence="1 2">
    <name type="scientific">Brevundimonas variabilis</name>
    <dbReference type="NCBI Taxonomy" id="74312"/>
    <lineage>
        <taxon>Bacteria</taxon>
        <taxon>Pseudomonadati</taxon>
        <taxon>Pseudomonadota</taxon>
        <taxon>Alphaproteobacteria</taxon>
        <taxon>Caulobacterales</taxon>
        <taxon>Caulobacteraceae</taxon>
        <taxon>Brevundimonas</taxon>
    </lineage>
</organism>
<dbReference type="RefSeq" id="WP_183212403.1">
    <property type="nucleotide sequence ID" value="NZ_JACHOR010000002.1"/>
</dbReference>
<dbReference type="PROSITE" id="PS51257">
    <property type="entry name" value="PROKAR_LIPOPROTEIN"/>
    <property type="match status" value="1"/>
</dbReference>
<reference evidence="1 2" key="1">
    <citation type="submission" date="2020-08" db="EMBL/GenBank/DDBJ databases">
        <title>Genomic Encyclopedia of Type Strains, Phase IV (KMG-IV): sequencing the most valuable type-strain genomes for metagenomic binning, comparative biology and taxonomic classification.</title>
        <authorList>
            <person name="Goeker M."/>
        </authorList>
    </citation>
    <scope>NUCLEOTIDE SEQUENCE [LARGE SCALE GENOMIC DNA]</scope>
    <source>
        <strain evidence="1 2">DSM 4737</strain>
    </source>
</reference>
<evidence type="ECO:0000313" key="2">
    <source>
        <dbReference type="Proteomes" id="UP000545037"/>
    </source>
</evidence>
<comment type="caution">
    <text evidence="1">The sequence shown here is derived from an EMBL/GenBank/DDBJ whole genome shotgun (WGS) entry which is preliminary data.</text>
</comment>
<evidence type="ECO:0000313" key="1">
    <source>
        <dbReference type="EMBL" id="MBB5745404.1"/>
    </source>
</evidence>
<dbReference type="EMBL" id="JACHOR010000002">
    <property type="protein sequence ID" value="MBB5745404.1"/>
    <property type="molecule type" value="Genomic_DNA"/>
</dbReference>
<proteinExistence type="predicted"/>
<evidence type="ECO:0008006" key="3">
    <source>
        <dbReference type="Google" id="ProtNLM"/>
    </source>
</evidence>
<name>A0A7W9CGU8_9CAUL</name>